<evidence type="ECO:0000313" key="2">
    <source>
        <dbReference type="Proteomes" id="UP000325433"/>
    </source>
</evidence>
<dbReference type="AlphaFoldDB" id="A0A5N6W5J2"/>
<sequence>MASGTCLLAFRPGTVYLLYMYMNLYAVDKQGWRSGILHGLFRPSGSCHAPGCPMNSLVVVIQVEYFKVVKKVHVPHDTEPPILSLLRVGKDLGERGPPCVTPASVHHCEMCRTFVDGRKETCKHNLYPSSS</sequence>
<dbReference type="EMBL" id="ML738308">
    <property type="protein sequence ID" value="KAE8316073.1"/>
    <property type="molecule type" value="Genomic_DNA"/>
</dbReference>
<protein>
    <submittedName>
        <fullName evidence="1">Uncharacterized protein</fullName>
    </submittedName>
</protein>
<dbReference type="Proteomes" id="UP000325433">
    <property type="component" value="Unassembled WGS sequence"/>
</dbReference>
<organism evidence="1 2">
    <name type="scientific">Aspergillus transmontanensis</name>
    <dbReference type="NCBI Taxonomy" id="1034304"/>
    <lineage>
        <taxon>Eukaryota</taxon>
        <taxon>Fungi</taxon>
        <taxon>Dikarya</taxon>
        <taxon>Ascomycota</taxon>
        <taxon>Pezizomycotina</taxon>
        <taxon>Eurotiomycetes</taxon>
        <taxon>Eurotiomycetidae</taxon>
        <taxon>Eurotiales</taxon>
        <taxon>Aspergillaceae</taxon>
        <taxon>Aspergillus</taxon>
        <taxon>Aspergillus subgen. Circumdati</taxon>
    </lineage>
</organism>
<accession>A0A5N6W5J2</accession>
<reference evidence="2" key="1">
    <citation type="submission" date="2019-04" db="EMBL/GenBank/DDBJ databases">
        <title>Friends and foes A comparative genomics studyof 23 Aspergillus species from section Flavi.</title>
        <authorList>
            <consortium name="DOE Joint Genome Institute"/>
            <person name="Kjaerbolling I."/>
            <person name="Vesth T."/>
            <person name="Frisvad J.C."/>
            <person name="Nybo J.L."/>
            <person name="Theobald S."/>
            <person name="Kildgaard S."/>
            <person name="Isbrandt T."/>
            <person name="Kuo A."/>
            <person name="Sato A."/>
            <person name="Lyhne E.K."/>
            <person name="Kogle M.E."/>
            <person name="Wiebenga A."/>
            <person name="Kun R.S."/>
            <person name="Lubbers R.J."/>
            <person name="Makela M.R."/>
            <person name="Barry K."/>
            <person name="Chovatia M."/>
            <person name="Clum A."/>
            <person name="Daum C."/>
            <person name="Haridas S."/>
            <person name="He G."/>
            <person name="LaButti K."/>
            <person name="Lipzen A."/>
            <person name="Mondo S."/>
            <person name="Riley R."/>
            <person name="Salamov A."/>
            <person name="Simmons B.A."/>
            <person name="Magnuson J.K."/>
            <person name="Henrissat B."/>
            <person name="Mortensen U.H."/>
            <person name="Larsen T.O."/>
            <person name="Devries R.P."/>
            <person name="Grigoriev I.V."/>
            <person name="Machida M."/>
            <person name="Baker S.E."/>
            <person name="Andersen M.R."/>
        </authorList>
    </citation>
    <scope>NUCLEOTIDE SEQUENCE [LARGE SCALE GENOMIC DNA]</scope>
    <source>
        <strain evidence="2">CBS 130015</strain>
    </source>
</reference>
<gene>
    <name evidence="1" type="ORF">BDV41DRAFT_133711</name>
</gene>
<evidence type="ECO:0000313" key="1">
    <source>
        <dbReference type="EMBL" id="KAE8316073.1"/>
    </source>
</evidence>
<name>A0A5N6W5J2_9EURO</name>
<proteinExistence type="predicted"/>
<keyword evidence="2" id="KW-1185">Reference proteome</keyword>